<dbReference type="SUPFAM" id="SSF103473">
    <property type="entry name" value="MFS general substrate transporter"/>
    <property type="match status" value="1"/>
</dbReference>
<reference evidence="9" key="1">
    <citation type="submission" date="2021-03" db="EMBL/GenBank/DDBJ databases">
        <title>Revisited historic fungal species revealed as producer of novel bioactive compounds through whole genome sequencing and comparative genomics.</title>
        <authorList>
            <person name="Vignolle G.A."/>
            <person name="Hochenegger N."/>
            <person name="Mach R.L."/>
            <person name="Mach-Aigner A.R."/>
            <person name="Javad Rahimi M."/>
            <person name="Salim K.A."/>
            <person name="Chan C.M."/>
            <person name="Lim L.B.L."/>
            <person name="Cai F."/>
            <person name="Druzhinina I.S."/>
            <person name="U'Ren J.M."/>
            <person name="Derntl C."/>
        </authorList>
    </citation>
    <scope>NUCLEOTIDE SEQUENCE</scope>
    <source>
        <strain evidence="9">TUCIM 5799</strain>
    </source>
</reference>
<evidence type="ECO:0000256" key="1">
    <source>
        <dbReference type="ARBA" id="ARBA00004141"/>
    </source>
</evidence>
<dbReference type="AlphaFoldDB" id="A0A9Q0ASM8"/>
<feature type="domain" description="Major facilitator superfamily (MFS) profile" evidence="8">
    <location>
        <begin position="45"/>
        <end position="486"/>
    </location>
</feature>
<gene>
    <name evidence="9" type="ORF">JX265_004927</name>
</gene>
<keyword evidence="4 7" id="KW-0812">Transmembrane</keyword>
<dbReference type="GO" id="GO:0016020">
    <property type="term" value="C:membrane"/>
    <property type="evidence" value="ECO:0007669"/>
    <property type="project" value="UniProtKB-SubCell"/>
</dbReference>
<evidence type="ECO:0000313" key="10">
    <source>
        <dbReference type="Proteomes" id="UP000829685"/>
    </source>
</evidence>
<evidence type="ECO:0000256" key="2">
    <source>
        <dbReference type="ARBA" id="ARBA00010992"/>
    </source>
</evidence>
<feature type="transmembrane region" description="Helical" evidence="7">
    <location>
        <begin position="463"/>
        <end position="482"/>
    </location>
</feature>
<evidence type="ECO:0000256" key="5">
    <source>
        <dbReference type="ARBA" id="ARBA00022989"/>
    </source>
</evidence>
<name>A0A9Q0ASM8_9PEZI</name>
<keyword evidence="5 7" id="KW-1133">Transmembrane helix</keyword>
<comment type="caution">
    <text evidence="9">The sequence shown here is derived from an EMBL/GenBank/DDBJ whole genome shotgun (WGS) entry which is preliminary data.</text>
</comment>
<dbReference type="GO" id="GO:0005351">
    <property type="term" value="F:carbohydrate:proton symporter activity"/>
    <property type="evidence" value="ECO:0007669"/>
    <property type="project" value="TreeGrafter"/>
</dbReference>
<evidence type="ECO:0000313" key="9">
    <source>
        <dbReference type="EMBL" id="KAI1874719.1"/>
    </source>
</evidence>
<proteinExistence type="inferred from homology"/>
<comment type="similarity">
    <text evidence="2">Belongs to the major facilitator superfamily. Sugar transporter (TC 2.A.1.1) family.</text>
</comment>
<dbReference type="Gene3D" id="1.20.1250.20">
    <property type="entry name" value="MFS general substrate transporter like domains"/>
    <property type="match status" value="1"/>
</dbReference>
<accession>A0A9Q0ASM8</accession>
<sequence>MGILNKKDAGRAGKGSTGLGHLASLPNNTNPKWWLDPSLRRLHFMLMCLTITSVTSGFDGSLINNLQSLSTWKSALNHPDANMLGAIGAVQTVGAFFACPFAPMINDRWGRKWGIVVGGSLIFVGGLLQAFSYSTAQYIVGRIVVGGGNIIALVGGTSLINELAHPRTRMQITGYFNVIWYIGAIIASWLCYGLTIHIPGSAWQWRVPTLFISIFSALMVVQFPFVPESPRWLIAHGHDEQAHQILADLHANGFMDDELVAAEILEIKETLRAQKDSIAESSTWKECFGSPGNRWRMFICIGLAICNNWTGQSIVSYYNTQILTQAGITETLPQLGINGGLSIFDFFCALLGAYVSGRVGRRPLFLTSFIGMLIGHTIVTGVSAKYAETKIASYGYAVIAFIWVESGFYNIALNPLIYAYTSEILSFATRAKGMSLFLWTGDWNAIISRYCNPIGLANLGWKYYIVFLVFYVLETLFVYLYFPETKGRTLEEITEIFDGIQVANEVVLQVEKGGGGDGLTIIGKKPEVEVSKAEPTGEILGGKK</sequence>
<feature type="transmembrane region" description="Helical" evidence="7">
    <location>
        <begin position="113"/>
        <end position="133"/>
    </location>
</feature>
<protein>
    <recommendedName>
        <fullName evidence="8">Major facilitator superfamily (MFS) profile domain-containing protein</fullName>
    </recommendedName>
</protein>
<feature type="transmembrane region" description="Helical" evidence="7">
    <location>
        <begin position="207"/>
        <end position="226"/>
    </location>
</feature>
<dbReference type="PANTHER" id="PTHR48022:SF64">
    <property type="entry name" value="MAJOR FACILITATOR SUPERFAMILY (MFS) PROFILE DOMAIN-CONTAINING PROTEIN"/>
    <property type="match status" value="1"/>
</dbReference>
<organism evidence="9 10">
    <name type="scientific">Neoarthrinium moseri</name>
    <dbReference type="NCBI Taxonomy" id="1658444"/>
    <lineage>
        <taxon>Eukaryota</taxon>
        <taxon>Fungi</taxon>
        <taxon>Dikarya</taxon>
        <taxon>Ascomycota</taxon>
        <taxon>Pezizomycotina</taxon>
        <taxon>Sordariomycetes</taxon>
        <taxon>Xylariomycetidae</taxon>
        <taxon>Amphisphaeriales</taxon>
        <taxon>Apiosporaceae</taxon>
        <taxon>Neoarthrinium</taxon>
    </lineage>
</organism>
<feature type="transmembrane region" description="Helical" evidence="7">
    <location>
        <begin position="363"/>
        <end position="382"/>
    </location>
</feature>
<evidence type="ECO:0000259" key="8">
    <source>
        <dbReference type="PROSITE" id="PS50850"/>
    </source>
</evidence>
<dbReference type="InterPro" id="IPR050360">
    <property type="entry name" value="MFS_Sugar_Transporters"/>
</dbReference>
<keyword evidence="10" id="KW-1185">Reference proteome</keyword>
<dbReference type="InterPro" id="IPR020846">
    <property type="entry name" value="MFS_dom"/>
</dbReference>
<dbReference type="FunFam" id="1.20.1250.20:FF:000134">
    <property type="entry name" value="MFS sugar transporter protein"/>
    <property type="match status" value="1"/>
</dbReference>
<comment type="subcellular location">
    <subcellularLocation>
        <location evidence="1">Membrane</location>
        <topology evidence="1">Multi-pass membrane protein</topology>
    </subcellularLocation>
</comment>
<feature type="transmembrane region" description="Helical" evidence="7">
    <location>
        <begin position="83"/>
        <end position="101"/>
    </location>
</feature>
<dbReference type="PROSITE" id="PS50850">
    <property type="entry name" value="MFS"/>
    <property type="match status" value="1"/>
</dbReference>
<feature type="transmembrane region" description="Helical" evidence="7">
    <location>
        <begin position="172"/>
        <end position="195"/>
    </location>
</feature>
<evidence type="ECO:0000256" key="3">
    <source>
        <dbReference type="ARBA" id="ARBA00022448"/>
    </source>
</evidence>
<dbReference type="EMBL" id="JAFIMR010000009">
    <property type="protein sequence ID" value="KAI1874719.1"/>
    <property type="molecule type" value="Genomic_DNA"/>
</dbReference>
<feature type="transmembrane region" description="Helical" evidence="7">
    <location>
        <begin position="139"/>
        <end position="160"/>
    </location>
</feature>
<feature type="transmembrane region" description="Helical" evidence="7">
    <location>
        <begin position="42"/>
        <end position="63"/>
    </location>
</feature>
<keyword evidence="3" id="KW-0813">Transport</keyword>
<keyword evidence="6 7" id="KW-0472">Membrane</keyword>
<dbReference type="InterPro" id="IPR036259">
    <property type="entry name" value="MFS_trans_sf"/>
</dbReference>
<dbReference type="PANTHER" id="PTHR48022">
    <property type="entry name" value="PLASTIDIC GLUCOSE TRANSPORTER 4"/>
    <property type="match status" value="1"/>
</dbReference>
<feature type="transmembrane region" description="Helical" evidence="7">
    <location>
        <begin position="394"/>
        <end position="412"/>
    </location>
</feature>
<evidence type="ECO:0000256" key="4">
    <source>
        <dbReference type="ARBA" id="ARBA00022692"/>
    </source>
</evidence>
<feature type="transmembrane region" description="Helical" evidence="7">
    <location>
        <begin position="335"/>
        <end position="357"/>
    </location>
</feature>
<dbReference type="InterPro" id="IPR005828">
    <property type="entry name" value="MFS_sugar_transport-like"/>
</dbReference>
<evidence type="ECO:0000256" key="6">
    <source>
        <dbReference type="ARBA" id="ARBA00023136"/>
    </source>
</evidence>
<dbReference type="Proteomes" id="UP000829685">
    <property type="component" value="Unassembled WGS sequence"/>
</dbReference>
<dbReference type="OrthoDB" id="6133115at2759"/>
<dbReference type="Pfam" id="PF00083">
    <property type="entry name" value="Sugar_tr"/>
    <property type="match status" value="1"/>
</dbReference>
<evidence type="ECO:0000256" key="7">
    <source>
        <dbReference type="SAM" id="Phobius"/>
    </source>
</evidence>